<gene>
    <name evidence="1" type="ORF">CRECT_0239</name>
</gene>
<name>A0A6G5QJY4_CAMRE</name>
<proteinExistence type="predicted"/>
<accession>A0A6G5QJY4</accession>
<organism evidence="1 2">
    <name type="scientific">Campylobacter rectus</name>
    <name type="common">Wolinella recta</name>
    <dbReference type="NCBI Taxonomy" id="203"/>
    <lineage>
        <taxon>Bacteria</taxon>
        <taxon>Pseudomonadati</taxon>
        <taxon>Campylobacterota</taxon>
        <taxon>Epsilonproteobacteria</taxon>
        <taxon>Campylobacterales</taxon>
        <taxon>Campylobacteraceae</taxon>
        <taxon>Campylobacter</taxon>
    </lineage>
</organism>
<dbReference type="AlphaFoldDB" id="A0A6G5QJY4"/>
<dbReference type="RefSeq" id="WP_002945516.1">
    <property type="nucleotide sequence ID" value="NZ_CP012543.1"/>
</dbReference>
<sequence>MDLAVGDASKFAAEFGGKFALAGEKLEVAAKLGLPLGAAIFGFARQAERKICVLSAKFKI</sequence>
<evidence type="ECO:0000313" key="2">
    <source>
        <dbReference type="Proteomes" id="UP000502377"/>
    </source>
</evidence>
<evidence type="ECO:0000313" key="1">
    <source>
        <dbReference type="EMBL" id="QCD45939.1"/>
    </source>
</evidence>
<dbReference type="KEGG" id="crx:CRECT_0239"/>
<reference evidence="1 2" key="1">
    <citation type="submission" date="2016-07" db="EMBL/GenBank/DDBJ databases">
        <title>Comparative genomics of the Campylobacter concisus group.</title>
        <authorList>
            <person name="Miller W.G."/>
            <person name="Yee E."/>
            <person name="Chapman M.H."/>
            <person name="Huynh S."/>
            <person name="Bono J.L."/>
            <person name="On S.L.W."/>
            <person name="StLeger J."/>
            <person name="Foster G."/>
            <person name="Parker C.T."/>
        </authorList>
    </citation>
    <scope>NUCLEOTIDE SEQUENCE [LARGE SCALE GENOMIC DNA]</scope>
    <source>
        <strain evidence="1 2">ATCC 33238</strain>
    </source>
</reference>
<protein>
    <submittedName>
        <fullName evidence="1">Uncharacterized protein</fullName>
    </submittedName>
</protein>
<dbReference type="EMBL" id="CP012543">
    <property type="protein sequence ID" value="QCD45939.1"/>
    <property type="molecule type" value="Genomic_DNA"/>
</dbReference>
<dbReference type="Proteomes" id="UP000502377">
    <property type="component" value="Chromosome"/>
</dbReference>